<feature type="domain" description="Helix-hairpin-helix DNA-binding motif class 1" evidence="1">
    <location>
        <begin position="99"/>
        <end position="118"/>
    </location>
</feature>
<evidence type="ECO:0000313" key="2">
    <source>
        <dbReference type="EMBL" id="OLZ39084.1"/>
    </source>
</evidence>
<reference evidence="3" key="1">
    <citation type="submission" date="2016-04" db="EMBL/GenBank/DDBJ databases">
        <authorList>
            <person name="Chen S.-C."/>
            <person name="Lai M.-C."/>
        </authorList>
    </citation>
    <scope>NUCLEOTIDE SEQUENCE [LARGE SCALE GENOMIC DNA]</scope>
    <source>
        <strain evidence="3">AB14</strain>
    </source>
</reference>
<protein>
    <recommendedName>
        <fullName evidence="1">Helix-hairpin-helix DNA-binding motif class 1 domain-containing protein</fullName>
    </recommendedName>
</protein>
<sequence length="120" mass="13667">MYGEPSLFELVVASIILAGTARTYLERDEEDPADEARRLYQEGLIDELEFERRIGEAVDDEFEKIRLVVEDINGVGPKTSKAIAREYTTIEDLRGTDRERLEDVYGVGEETADAVLERVR</sequence>
<dbReference type="Gene3D" id="1.10.150.20">
    <property type="entry name" value="5' to 3' exonuclease, C-terminal subdomain"/>
    <property type="match status" value="1"/>
</dbReference>
<dbReference type="RefSeq" id="WP_076148819.1">
    <property type="nucleotide sequence ID" value="NZ_LWLN01000003.1"/>
</dbReference>
<organism evidence="2 3">
    <name type="scientific">Natrinema saccharevitans</name>
    <dbReference type="NCBI Taxonomy" id="301967"/>
    <lineage>
        <taxon>Archaea</taxon>
        <taxon>Methanobacteriati</taxon>
        <taxon>Methanobacteriota</taxon>
        <taxon>Stenosarchaea group</taxon>
        <taxon>Halobacteria</taxon>
        <taxon>Halobacteriales</taxon>
        <taxon>Natrialbaceae</taxon>
        <taxon>Natrinema</taxon>
    </lineage>
</organism>
<dbReference type="Pfam" id="PF14520">
    <property type="entry name" value="HHH_5"/>
    <property type="match status" value="1"/>
</dbReference>
<dbReference type="AlphaFoldDB" id="A0A1S8ARB3"/>
<dbReference type="SUPFAM" id="SSF47781">
    <property type="entry name" value="RuvA domain 2-like"/>
    <property type="match status" value="1"/>
</dbReference>
<dbReference type="InterPro" id="IPR010994">
    <property type="entry name" value="RuvA_2-like"/>
</dbReference>
<accession>A0A1S8ARB3</accession>
<dbReference type="GO" id="GO:0003677">
    <property type="term" value="F:DNA binding"/>
    <property type="evidence" value="ECO:0007669"/>
    <property type="project" value="InterPro"/>
</dbReference>
<feature type="domain" description="Helix-hairpin-helix DNA-binding motif class 1" evidence="1">
    <location>
        <begin position="67"/>
        <end position="86"/>
    </location>
</feature>
<keyword evidence="3" id="KW-1185">Reference proteome</keyword>
<dbReference type="OrthoDB" id="203056at2157"/>
<dbReference type="EMBL" id="LWLN01000003">
    <property type="protein sequence ID" value="OLZ39084.1"/>
    <property type="molecule type" value="Genomic_DNA"/>
</dbReference>
<evidence type="ECO:0000313" key="3">
    <source>
        <dbReference type="Proteomes" id="UP000189370"/>
    </source>
</evidence>
<gene>
    <name evidence="2" type="ORF">A6E15_19160</name>
</gene>
<dbReference type="Proteomes" id="UP000189370">
    <property type="component" value="Unassembled WGS sequence"/>
</dbReference>
<name>A0A1S8ARB3_9EURY</name>
<dbReference type="InterPro" id="IPR003583">
    <property type="entry name" value="Hlx-hairpin-Hlx_DNA-bd_motif"/>
</dbReference>
<comment type="caution">
    <text evidence="2">The sequence shown here is derived from an EMBL/GenBank/DDBJ whole genome shotgun (WGS) entry which is preliminary data.</text>
</comment>
<dbReference type="GO" id="GO:0006281">
    <property type="term" value="P:DNA repair"/>
    <property type="evidence" value="ECO:0007669"/>
    <property type="project" value="InterPro"/>
</dbReference>
<proteinExistence type="predicted"/>
<dbReference type="STRING" id="301967.A6E15_19160"/>
<evidence type="ECO:0000259" key="1">
    <source>
        <dbReference type="SMART" id="SM00278"/>
    </source>
</evidence>
<dbReference type="SMART" id="SM00278">
    <property type="entry name" value="HhH1"/>
    <property type="match status" value="2"/>
</dbReference>